<evidence type="ECO:0000256" key="2">
    <source>
        <dbReference type="ARBA" id="ARBA00022730"/>
    </source>
</evidence>
<feature type="coiled-coil region" evidence="8">
    <location>
        <begin position="48"/>
        <end position="82"/>
    </location>
</feature>
<dbReference type="SUPFAM" id="SSF55653">
    <property type="entry name" value="Ribosomal protein L9 C-domain"/>
    <property type="match status" value="1"/>
</dbReference>
<dbReference type="Pfam" id="PF03948">
    <property type="entry name" value="Ribosomal_L9_C"/>
    <property type="match status" value="1"/>
</dbReference>
<dbReference type="InterPro" id="IPR036791">
    <property type="entry name" value="Ribosomal_bL9_C_sf"/>
</dbReference>
<keyword evidence="2 7" id="KW-0699">rRNA-binding</keyword>
<name>A0A6M8B541_9CYAN</name>
<dbReference type="GO" id="GO:0006412">
    <property type="term" value="P:translation"/>
    <property type="evidence" value="ECO:0007669"/>
    <property type="project" value="UniProtKB-UniRule"/>
</dbReference>
<dbReference type="SUPFAM" id="SSF55658">
    <property type="entry name" value="L9 N-domain-like"/>
    <property type="match status" value="1"/>
</dbReference>
<dbReference type="InterPro" id="IPR020069">
    <property type="entry name" value="Ribosomal_bL9_C"/>
</dbReference>
<dbReference type="InterPro" id="IPR020594">
    <property type="entry name" value="Ribosomal_bL9_bac/chp"/>
</dbReference>
<evidence type="ECO:0000259" key="9">
    <source>
        <dbReference type="PROSITE" id="PS00651"/>
    </source>
</evidence>
<evidence type="ECO:0000256" key="3">
    <source>
        <dbReference type="ARBA" id="ARBA00022884"/>
    </source>
</evidence>
<organism evidence="10 11">
    <name type="scientific">Thermoleptolyngbya sichuanensis A183</name>
    <dbReference type="NCBI Taxonomy" id="2737172"/>
    <lineage>
        <taxon>Bacteria</taxon>
        <taxon>Bacillati</taxon>
        <taxon>Cyanobacteriota</taxon>
        <taxon>Cyanophyceae</taxon>
        <taxon>Oculatellales</taxon>
        <taxon>Oculatellaceae</taxon>
        <taxon>Thermoleptolyngbya</taxon>
        <taxon>Thermoleptolyngbya sichuanensis</taxon>
    </lineage>
</organism>
<keyword evidence="8" id="KW-0175">Coiled coil</keyword>
<dbReference type="RefSeq" id="WP_172354508.1">
    <property type="nucleotide sequence ID" value="NZ_CP053661.1"/>
</dbReference>
<dbReference type="AlphaFoldDB" id="A0A6M8B541"/>
<dbReference type="Gene3D" id="3.40.5.10">
    <property type="entry name" value="Ribosomal protein L9, N-terminal domain"/>
    <property type="match status" value="1"/>
</dbReference>
<dbReference type="GO" id="GO:0005840">
    <property type="term" value="C:ribosome"/>
    <property type="evidence" value="ECO:0007669"/>
    <property type="project" value="UniProtKB-KW"/>
</dbReference>
<dbReference type="HAMAP" id="MF_00503">
    <property type="entry name" value="Ribosomal_bL9"/>
    <property type="match status" value="1"/>
</dbReference>
<dbReference type="InterPro" id="IPR036935">
    <property type="entry name" value="Ribosomal_bL9_N_sf"/>
</dbReference>
<dbReference type="Proteomes" id="UP000505210">
    <property type="component" value="Chromosome"/>
</dbReference>
<evidence type="ECO:0000256" key="8">
    <source>
        <dbReference type="SAM" id="Coils"/>
    </source>
</evidence>
<dbReference type="PROSITE" id="PS00651">
    <property type="entry name" value="RIBOSOMAL_L9"/>
    <property type="match status" value="1"/>
</dbReference>
<evidence type="ECO:0000313" key="11">
    <source>
        <dbReference type="Proteomes" id="UP000505210"/>
    </source>
</evidence>
<keyword evidence="4 7" id="KW-0689">Ribosomal protein</keyword>
<comment type="function">
    <text evidence="7">Binds to the 23S rRNA.</text>
</comment>
<dbReference type="Pfam" id="PF01281">
    <property type="entry name" value="Ribosomal_L9_N"/>
    <property type="match status" value="1"/>
</dbReference>
<keyword evidence="11" id="KW-1185">Reference proteome</keyword>
<dbReference type="KEGG" id="theu:HPC62_07555"/>
<reference evidence="10 11" key="1">
    <citation type="submission" date="2020-05" db="EMBL/GenBank/DDBJ databases">
        <title>Complete genome sequence of of a novel Thermoleptolyngbya strain isolated from hot springs of Ganzi, Sichuan China.</title>
        <authorList>
            <person name="Tang J."/>
            <person name="Daroch M."/>
            <person name="Li L."/>
            <person name="Waleron K."/>
            <person name="Waleron M."/>
            <person name="Waleron M."/>
        </authorList>
    </citation>
    <scope>NUCLEOTIDE SEQUENCE [LARGE SCALE GENOMIC DNA]</scope>
    <source>
        <strain evidence="10 11">PKUAC-SCTA183</strain>
    </source>
</reference>
<proteinExistence type="inferred from homology"/>
<dbReference type="GO" id="GO:0019843">
    <property type="term" value="F:rRNA binding"/>
    <property type="evidence" value="ECO:0007669"/>
    <property type="project" value="UniProtKB-UniRule"/>
</dbReference>
<feature type="domain" description="Ribosomal protein L9" evidence="9">
    <location>
        <begin position="17"/>
        <end position="44"/>
    </location>
</feature>
<dbReference type="PANTHER" id="PTHR21368">
    <property type="entry name" value="50S RIBOSOMAL PROTEIN L9"/>
    <property type="match status" value="1"/>
</dbReference>
<protein>
    <recommendedName>
        <fullName evidence="6 7">Large ribosomal subunit protein bL9</fullName>
    </recommendedName>
</protein>
<evidence type="ECO:0000256" key="4">
    <source>
        <dbReference type="ARBA" id="ARBA00022980"/>
    </source>
</evidence>
<dbReference type="InterPro" id="IPR020070">
    <property type="entry name" value="Ribosomal_bL9_N"/>
</dbReference>
<evidence type="ECO:0000256" key="6">
    <source>
        <dbReference type="ARBA" id="ARBA00035292"/>
    </source>
</evidence>
<dbReference type="EMBL" id="CP053661">
    <property type="protein sequence ID" value="QKD82074.1"/>
    <property type="molecule type" value="Genomic_DNA"/>
</dbReference>
<dbReference type="GO" id="GO:0003735">
    <property type="term" value="F:structural constituent of ribosome"/>
    <property type="evidence" value="ECO:0007669"/>
    <property type="project" value="InterPro"/>
</dbReference>
<dbReference type="InterPro" id="IPR009027">
    <property type="entry name" value="Ribosomal_bL9/RNase_H1_N"/>
</dbReference>
<evidence type="ECO:0000313" key="10">
    <source>
        <dbReference type="EMBL" id="QKD82074.1"/>
    </source>
</evidence>
<accession>A0A6M8B541</accession>
<dbReference type="InterPro" id="IPR000244">
    <property type="entry name" value="Ribosomal_bL9"/>
</dbReference>
<dbReference type="GO" id="GO:1990904">
    <property type="term" value="C:ribonucleoprotein complex"/>
    <property type="evidence" value="ECO:0007669"/>
    <property type="project" value="UniProtKB-KW"/>
</dbReference>
<dbReference type="Gene3D" id="3.10.430.100">
    <property type="entry name" value="Ribosomal protein L9, C-terminal domain"/>
    <property type="match status" value="1"/>
</dbReference>
<keyword evidence="3 7" id="KW-0694">RNA-binding</keyword>
<comment type="similarity">
    <text evidence="1 7">Belongs to the bacterial ribosomal protein bL9 family.</text>
</comment>
<sequence length="156" mass="17125">MAKRIQLVLNQDVSKLGKAGDLVEVAPGYARNYLLPQGLAVHTTPGILKQVERRRELERQRLIELKKEADVIKAKLEQLSGLAIAKQVGEKDAIFGSVTDREVAEVLQAAIGQEVDRRGITVPEVRKLGTYKVDIKLHPEVTATVDIEVVPADAEA</sequence>
<keyword evidence="5 7" id="KW-0687">Ribonucleoprotein</keyword>
<evidence type="ECO:0000256" key="7">
    <source>
        <dbReference type="HAMAP-Rule" id="MF_00503"/>
    </source>
</evidence>
<gene>
    <name evidence="7 10" type="primary">rplI</name>
    <name evidence="7" type="synonym">rpl9</name>
    <name evidence="10" type="ORF">HPC62_07555</name>
</gene>
<evidence type="ECO:0000256" key="5">
    <source>
        <dbReference type="ARBA" id="ARBA00023274"/>
    </source>
</evidence>
<dbReference type="FunFam" id="3.40.5.10:FF:000003">
    <property type="entry name" value="50S ribosomal protein L9"/>
    <property type="match status" value="1"/>
</dbReference>
<dbReference type="NCBIfam" id="TIGR00158">
    <property type="entry name" value="L9"/>
    <property type="match status" value="1"/>
</dbReference>
<evidence type="ECO:0000256" key="1">
    <source>
        <dbReference type="ARBA" id="ARBA00010605"/>
    </source>
</evidence>